<name>A0A0F9TUG3_9ZZZZ</name>
<dbReference type="AlphaFoldDB" id="A0A0F9TUG3"/>
<evidence type="ECO:0000313" key="1">
    <source>
        <dbReference type="EMBL" id="KKN78602.1"/>
    </source>
</evidence>
<dbReference type="EMBL" id="LAZR01000260">
    <property type="protein sequence ID" value="KKN78602.1"/>
    <property type="molecule type" value="Genomic_DNA"/>
</dbReference>
<proteinExistence type="predicted"/>
<protein>
    <submittedName>
        <fullName evidence="1">Uncharacterized protein</fullName>
    </submittedName>
</protein>
<reference evidence="1" key="1">
    <citation type="journal article" date="2015" name="Nature">
        <title>Complex archaea that bridge the gap between prokaryotes and eukaryotes.</title>
        <authorList>
            <person name="Spang A."/>
            <person name="Saw J.H."/>
            <person name="Jorgensen S.L."/>
            <person name="Zaremba-Niedzwiedzka K."/>
            <person name="Martijn J."/>
            <person name="Lind A.E."/>
            <person name="van Eijk R."/>
            <person name="Schleper C."/>
            <person name="Guy L."/>
            <person name="Ettema T.J."/>
        </authorList>
    </citation>
    <scope>NUCLEOTIDE SEQUENCE</scope>
</reference>
<comment type="caution">
    <text evidence="1">The sequence shown here is derived from an EMBL/GenBank/DDBJ whole genome shotgun (WGS) entry which is preliminary data.</text>
</comment>
<organism evidence="1">
    <name type="scientific">marine sediment metagenome</name>
    <dbReference type="NCBI Taxonomy" id="412755"/>
    <lineage>
        <taxon>unclassified sequences</taxon>
        <taxon>metagenomes</taxon>
        <taxon>ecological metagenomes</taxon>
    </lineage>
</organism>
<accession>A0A0F9TUG3</accession>
<gene>
    <name evidence="1" type="ORF">LCGC14_0348940</name>
</gene>
<sequence>MSLAEYEYEVHSSVDVFEDLGHVGERLKSMAESIQLVDKNELKKLSDRLFDAREIQRKSDRGAWIQARWEVLMQTCRFPTNDDEAILVGGYHAFSREPACIT</sequence>